<evidence type="ECO:0000313" key="1">
    <source>
        <dbReference type="EMBL" id="GES76541.1"/>
    </source>
</evidence>
<dbReference type="EMBL" id="BLAL01000022">
    <property type="protein sequence ID" value="GES76541.1"/>
    <property type="molecule type" value="Genomic_DNA"/>
</dbReference>
<protein>
    <submittedName>
        <fullName evidence="1">Uncharacterized protein</fullName>
    </submittedName>
</protein>
<dbReference type="Proteomes" id="UP000615446">
    <property type="component" value="Unassembled WGS sequence"/>
</dbReference>
<name>A0A8H3KY88_9GLOM</name>
<accession>A0A8H3KY88</accession>
<dbReference type="OrthoDB" id="2446931at2759"/>
<organism evidence="1 2">
    <name type="scientific">Rhizophagus clarus</name>
    <dbReference type="NCBI Taxonomy" id="94130"/>
    <lineage>
        <taxon>Eukaryota</taxon>
        <taxon>Fungi</taxon>
        <taxon>Fungi incertae sedis</taxon>
        <taxon>Mucoromycota</taxon>
        <taxon>Glomeromycotina</taxon>
        <taxon>Glomeromycetes</taxon>
        <taxon>Glomerales</taxon>
        <taxon>Glomeraceae</taxon>
        <taxon>Rhizophagus</taxon>
    </lineage>
</organism>
<sequence>MMEIYLSSSSISEANSDIDDFFDNIPESERDLTNLYTEIANINKAKELLISNSHSIEDDDSENANWETSSMLTITSESIEAEEEIKIPQNLRGLAQLISIWQIDDNAVSEAGKELENLGICKSHFMFDQNRLHEKNAKKGQSIGLSFLHRRRCLFYGLNINFFSCENFCHEHSVSLGNKNLFVPCIGYKSCHSLQINEPIITAAKLHQKSRYICCNCFEKNGGHLYIKPGTGKLALQCKMKGNHNEDTKKGLQLISNWIMNLANSDNDLLKAKALSYFTTLFAVVNVRKL</sequence>
<proteinExistence type="predicted"/>
<dbReference type="AlphaFoldDB" id="A0A8H3KY88"/>
<reference evidence="1" key="1">
    <citation type="submission" date="2019-10" db="EMBL/GenBank/DDBJ databases">
        <title>Conservation and host-specific expression of non-tandemly repeated heterogenous ribosome RNA gene in arbuscular mycorrhizal fungi.</title>
        <authorList>
            <person name="Maeda T."/>
            <person name="Kobayashi Y."/>
            <person name="Nakagawa T."/>
            <person name="Ezawa T."/>
            <person name="Yamaguchi K."/>
            <person name="Bino T."/>
            <person name="Nishimoto Y."/>
            <person name="Shigenobu S."/>
            <person name="Kawaguchi M."/>
        </authorList>
    </citation>
    <scope>NUCLEOTIDE SEQUENCE</scope>
    <source>
        <strain evidence="1">HR1</strain>
    </source>
</reference>
<evidence type="ECO:0000313" key="2">
    <source>
        <dbReference type="Proteomes" id="UP000615446"/>
    </source>
</evidence>
<gene>
    <name evidence="1" type="ORF">RCL2_000394300</name>
</gene>
<comment type="caution">
    <text evidence="1">The sequence shown here is derived from an EMBL/GenBank/DDBJ whole genome shotgun (WGS) entry which is preliminary data.</text>
</comment>